<dbReference type="EMBL" id="JASCZI010272728">
    <property type="protein sequence ID" value="MED6223310.1"/>
    <property type="molecule type" value="Genomic_DNA"/>
</dbReference>
<feature type="compositionally biased region" description="Polar residues" evidence="1">
    <location>
        <begin position="20"/>
        <end position="42"/>
    </location>
</feature>
<proteinExistence type="predicted"/>
<comment type="caution">
    <text evidence="2">The sequence shown here is derived from an EMBL/GenBank/DDBJ whole genome shotgun (WGS) entry which is preliminary data.</text>
</comment>
<sequence>MRDGWRETVMAMTEAPLRPPSSSTVEISRNHTATVSVHTSSPPWKGGTRREESEGERDTRRLRRNSVTTLAVARVAPPPPKPRRHRFIAGALGGCWCYQVHTTSDPCSSTF</sequence>
<organism evidence="2 3">
    <name type="scientific">Stylosanthes scabra</name>
    <dbReference type="NCBI Taxonomy" id="79078"/>
    <lineage>
        <taxon>Eukaryota</taxon>
        <taxon>Viridiplantae</taxon>
        <taxon>Streptophyta</taxon>
        <taxon>Embryophyta</taxon>
        <taxon>Tracheophyta</taxon>
        <taxon>Spermatophyta</taxon>
        <taxon>Magnoliopsida</taxon>
        <taxon>eudicotyledons</taxon>
        <taxon>Gunneridae</taxon>
        <taxon>Pentapetalae</taxon>
        <taxon>rosids</taxon>
        <taxon>fabids</taxon>
        <taxon>Fabales</taxon>
        <taxon>Fabaceae</taxon>
        <taxon>Papilionoideae</taxon>
        <taxon>50 kb inversion clade</taxon>
        <taxon>dalbergioids sensu lato</taxon>
        <taxon>Dalbergieae</taxon>
        <taxon>Pterocarpus clade</taxon>
        <taxon>Stylosanthes</taxon>
    </lineage>
</organism>
<evidence type="ECO:0000313" key="3">
    <source>
        <dbReference type="Proteomes" id="UP001341840"/>
    </source>
</evidence>
<accession>A0ABU6ZMV1</accession>
<feature type="compositionally biased region" description="Basic and acidic residues" evidence="1">
    <location>
        <begin position="48"/>
        <end position="59"/>
    </location>
</feature>
<evidence type="ECO:0000256" key="1">
    <source>
        <dbReference type="SAM" id="MobiDB-lite"/>
    </source>
</evidence>
<evidence type="ECO:0000313" key="2">
    <source>
        <dbReference type="EMBL" id="MED6223310.1"/>
    </source>
</evidence>
<feature type="region of interest" description="Disordered" evidence="1">
    <location>
        <begin position="1"/>
        <end position="83"/>
    </location>
</feature>
<protein>
    <submittedName>
        <fullName evidence="2">Uncharacterized protein</fullName>
    </submittedName>
</protein>
<reference evidence="2 3" key="1">
    <citation type="journal article" date="2023" name="Plants (Basel)">
        <title>Bridging the Gap: Combining Genomics and Transcriptomics Approaches to Understand Stylosanthes scabra, an Orphan Legume from the Brazilian Caatinga.</title>
        <authorList>
            <person name="Ferreira-Neto J.R.C."/>
            <person name="da Silva M.D."/>
            <person name="Binneck E."/>
            <person name="de Melo N.F."/>
            <person name="da Silva R.H."/>
            <person name="de Melo A.L.T.M."/>
            <person name="Pandolfi V."/>
            <person name="Bustamante F.O."/>
            <person name="Brasileiro-Vidal A.C."/>
            <person name="Benko-Iseppon A.M."/>
        </authorList>
    </citation>
    <scope>NUCLEOTIDE SEQUENCE [LARGE SCALE GENOMIC DNA]</scope>
    <source>
        <tissue evidence="2">Leaves</tissue>
    </source>
</reference>
<name>A0ABU6ZMV1_9FABA</name>
<keyword evidence="3" id="KW-1185">Reference proteome</keyword>
<dbReference type="Proteomes" id="UP001341840">
    <property type="component" value="Unassembled WGS sequence"/>
</dbReference>
<gene>
    <name evidence="2" type="ORF">PIB30_072743</name>
</gene>